<evidence type="ECO:0000313" key="8">
    <source>
        <dbReference type="EMBL" id="RPE12138.1"/>
    </source>
</evidence>
<dbReference type="EMBL" id="RPDH01000001">
    <property type="protein sequence ID" value="RPE12138.1"/>
    <property type="molecule type" value="Genomic_DNA"/>
</dbReference>
<evidence type="ECO:0000256" key="3">
    <source>
        <dbReference type="ARBA" id="ARBA00022729"/>
    </source>
</evidence>
<dbReference type="RefSeq" id="WP_123844570.1">
    <property type="nucleotide sequence ID" value="NZ_RPDH01000001.1"/>
</dbReference>
<feature type="signal peptide" evidence="6">
    <location>
        <begin position="1"/>
        <end position="20"/>
    </location>
</feature>
<evidence type="ECO:0000313" key="9">
    <source>
        <dbReference type="Proteomes" id="UP000278351"/>
    </source>
</evidence>
<sequence>MKPSNIIFLLLLSAAAILPACQKGEITNLNTPVADDLIKGATKEQLDNLAVALESSTRFTLNTYYDAVSILGREIYRFSGSEPRYTTELMGQGELNNNTFYITNPWASRYRAVRQANILIEAVGNAAYLTAEQKKGYTGFAKTIMAHQLLMNLTMTYTNGIRTDVKNAAQLGPIKPYPEALTDIAAILDEGKADLTGSNISFPISDGFAGFKTADGLVKFNRALAARVAVYRQQWAGALTALNESFFDLNGPHGRGIYHIFSGGSGDLLNNLFLQQNNPGENRLAYPTYATDIAPGDDRIGKATVRAAPVTTDNLTSNRDVWIYTSNTAPVAIIRNEELVLIYAEAKINLNQIPDAIVALNRIRTSHNVPVYVGAITQAALITEMLHQRRYSLFAEGHRWVDMRRYNRLNQLPNPRAGDKVWDKFPVPLTEAN</sequence>
<dbReference type="OrthoDB" id="9794888at2"/>
<feature type="domain" description="RagB/SusD" evidence="7">
    <location>
        <begin position="322"/>
        <end position="408"/>
    </location>
</feature>
<dbReference type="Pfam" id="PF07980">
    <property type="entry name" value="SusD_RagB"/>
    <property type="match status" value="1"/>
</dbReference>
<organism evidence="8 9">
    <name type="scientific">Chitinophaga lutea</name>
    <dbReference type="NCBI Taxonomy" id="2488634"/>
    <lineage>
        <taxon>Bacteria</taxon>
        <taxon>Pseudomonadati</taxon>
        <taxon>Bacteroidota</taxon>
        <taxon>Chitinophagia</taxon>
        <taxon>Chitinophagales</taxon>
        <taxon>Chitinophagaceae</taxon>
        <taxon>Chitinophaga</taxon>
    </lineage>
</organism>
<evidence type="ECO:0000256" key="2">
    <source>
        <dbReference type="ARBA" id="ARBA00006275"/>
    </source>
</evidence>
<keyword evidence="3 6" id="KW-0732">Signal</keyword>
<feature type="chain" id="PRO_5017970639" evidence="6">
    <location>
        <begin position="21"/>
        <end position="433"/>
    </location>
</feature>
<reference evidence="8 9" key="1">
    <citation type="submission" date="2018-11" db="EMBL/GenBank/DDBJ databases">
        <title>Chitinophaga lutea sp.nov., isolate from arsenic contaminated soil.</title>
        <authorList>
            <person name="Zong Y."/>
        </authorList>
    </citation>
    <scope>NUCLEOTIDE SEQUENCE [LARGE SCALE GENOMIC DNA]</scope>
    <source>
        <strain evidence="8 9">ZY74</strain>
    </source>
</reference>
<name>A0A3N4PW88_9BACT</name>
<dbReference type="CDD" id="cd08977">
    <property type="entry name" value="SusD"/>
    <property type="match status" value="1"/>
</dbReference>
<dbReference type="GO" id="GO:0009279">
    <property type="term" value="C:cell outer membrane"/>
    <property type="evidence" value="ECO:0007669"/>
    <property type="project" value="UniProtKB-SubCell"/>
</dbReference>
<dbReference type="AlphaFoldDB" id="A0A3N4PW88"/>
<dbReference type="Gene3D" id="1.25.40.390">
    <property type="match status" value="1"/>
</dbReference>
<evidence type="ECO:0000256" key="5">
    <source>
        <dbReference type="ARBA" id="ARBA00023237"/>
    </source>
</evidence>
<protein>
    <submittedName>
        <fullName evidence="8">RagB/SusD family nutrient uptake outer membrane protein</fullName>
    </submittedName>
</protein>
<keyword evidence="5" id="KW-0998">Cell outer membrane</keyword>
<evidence type="ECO:0000256" key="6">
    <source>
        <dbReference type="SAM" id="SignalP"/>
    </source>
</evidence>
<keyword evidence="4" id="KW-0472">Membrane</keyword>
<proteinExistence type="inferred from homology"/>
<dbReference type="Proteomes" id="UP000278351">
    <property type="component" value="Unassembled WGS sequence"/>
</dbReference>
<comment type="subcellular location">
    <subcellularLocation>
        <location evidence="1">Cell outer membrane</location>
    </subcellularLocation>
</comment>
<evidence type="ECO:0000259" key="7">
    <source>
        <dbReference type="Pfam" id="PF07980"/>
    </source>
</evidence>
<comment type="caution">
    <text evidence="8">The sequence shown here is derived from an EMBL/GenBank/DDBJ whole genome shotgun (WGS) entry which is preliminary data.</text>
</comment>
<accession>A0A3N4PW88</accession>
<dbReference type="InterPro" id="IPR012944">
    <property type="entry name" value="SusD_RagB_dom"/>
</dbReference>
<keyword evidence="9" id="KW-1185">Reference proteome</keyword>
<gene>
    <name evidence="8" type="ORF">EGT74_00845</name>
</gene>
<dbReference type="SUPFAM" id="SSF48452">
    <property type="entry name" value="TPR-like"/>
    <property type="match status" value="1"/>
</dbReference>
<evidence type="ECO:0000256" key="4">
    <source>
        <dbReference type="ARBA" id="ARBA00023136"/>
    </source>
</evidence>
<comment type="similarity">
    <text evidence="2">Belongs to the SusD family.</text>
</comment>
<dbReference type="InterPro" id="IPR011990">
    <property type="entry name" value="TPR-like_helical_dom_sf"/>
</dbReference>
<evidence type="ECO:0000256" key="1">
    <source>
        <dbReference type="ARBA" id="ARBA00004442"/>
    </source>
</evidence>